<feature type="compositionally biased region" description="Low complexity" evidence="6">
    <location>
        <begin position="778"/>
        <end position="787"/>
    </location>
</feature>
<reference evidence="8 9" key="1">
    <citation type="journal article" date="2018" name="Mol. Biol. Evol.">
        <title>Broad Genomic Sampling Reveals a Smut Pathogenic Ancestry of the Fungal Clade Ustilaginomycotina.</title>
        <authorList>
            <person name="Kijpornyongpan T."/>
            <person name="Mondo S.J."/>
            <person name="Barry K."/>
            <person name="Sandor L."/>
            <person name="Lee J."/>
            <person name="Lipzen A."/>
            <person name="Pangilinan J."/>
            <person name="LaButti K."/>
            <person name="Hainaut M."/>
            <person name="Henrissat B."/>
            <person name="Grigoriev I.V."/>
            <person name="Spatafora J.W."/>
            <person name="Aime M.C."/>
        </authorList>
    </citation>
    <scope>NUCLEOTIDE SEQUENCE [LARGE SCALE GENOMIC DNA]</scope>
    <source>
        <strain evidence="8 9">MCA 4186</strain>
    </source>
</reference>
<evidence type="ECO:0000256" key="2">
    <source>
        <dbReference type="ARBA" id="ARBA00023155"/>
    </source>
</evidence>
<feature type="domain" description="Homeobox" evidence="7">
    <location>
        <begin position="374"/>
        <end position="434"/>
    </location>
</feature>
<dbReference type="Gene3D" id="1.10.10.60">
    <property type="entry name" value="Homeodomain-like"/>
    <property type="match status" value="1"/>
</dbReference>
<dbReference type="Proteomes" id="UP000245946">
    <property type="component" value="Unassembled WGS sequence"/>
</dbReference>
<dbReference type="PANTHER" id="PTHR24324">
    <property type="entry name" value="HOMEOBOX PROTEIN HHEX"/>
    <property type="match status" value="1"/>
</dbReference>
<feature type="compositionally biased region" description="Polar residues" evidence="6">
    <location>
        <begin position="489"/>
        <end position="500"/>
    </location>
</feature>
<feature type="compositionally biased region" description="Low complexity" evidence="6">
    <location>
        <begin position="78"/>
        <end position="92"/>
    </location>
</feature>
<feature type="compositionally biased region" description="Basic and acidic residues" evidence="6">
    <location>
        <begin position="55"/>
        <end position="68"/>
    </location>
</feature>
<feature type="region of interest" description="Disordered" evidence="6">
    <location>
        <begin position="1082"/>
        <end position="1159"/>
    </location>
</feature>
<feature type="region of interest" description="Disordered" evidence="6">
    <location>
        <begin position="678"/>
        <end position="741"/>
    </location>
</feature>
<sequence>MAHSRPSATSGMTGTHSSVFTALNAATSRRAPPSPARFADAGTSQPQLQPQPQHQHGESQGETQRSDESFSAYLYTDSSTPPSGSSPNSQSAPLPPGDASRGGPPGTPRSAAAHATTERDVVVHASQQAVGSHDAVASRRGAARAEGRRTKIIAAPRQESPEPQLAAIRRGVSGDLPALYDGPADSQSASQPLLPVSSMASTRADASRGGEYSSDSSTRPYTSPSPTPIVMSQPFLLQSQSQTQDMSREVGHAWTSSAEAEESADEDVLLDSDAEAPSSQPPAARADAPRRHASPTSPSRRLMKGAVAAASLGSEGTDESHAPAKRPSLDAVIERQQQPSSEAQAPARALKAEPSSAGAEVDADSADETKPGDGNTGRRRRRTRKEEVERLTAVFTETPFPDNLRRQELAVELNMTFRAVSIWFQNRRQTMKKRAARYGASSDALDQLSSASAPQTSDGAAEKPSYQRAVLQPRPSLEAAVAATALQAPVSSSRSPSTETPDVRTARHVSLLQAIGAPPAAILVDEDKENQIPAFAADRRPSVPSSSATRSLLRVASAPALPRAPLKDLNELVSGRHQLPARTDADCVNEEQFDAAAPRRTLSRKPSMSDVLDPPQKRAGLGSRSVSLQTSIGGRATNEDTAMESLDAKLPPALAATLRAQGILPPLVQKTAESDIWRRMQSSSASSEDTREAERNALEEEGVEEDEERTLRLVANRRAAKQQARSGGQPNARAAFPHGRTLAPVRADRVTAAPRLSQDAPAASFARPSKHAAQAQLGRGPAPQRAAGARHAHYRVPSLDMAAGFDRADKPVWPTLAAQADAGARMRPAPRGSKRSANAALGPVPTVDENAPPTYYVPRKRSRFAMDYAWEDIEPQINDHEASVGRELNGSATPLSQQEIPAKAKTAGVGRKWPSAAEAADANGALGDISNADAATRTPLGGSRANGSPHFGSLFSRVDLSLPRLPGLTRVHTGPSPTSQLAPLQGSHALLDGRAALAAAAPPLPSRRAGSMAHPSYSADYASSAPRLGMRRVPHRFEASSTRDPLGTASPLTSPERPDEVRRPSLGRIHAWSEQGELPALAPRSYPKAAPGAFESAAARSANAAANSKLDQHDDSGFFGSDDENSRASTRFNSVSPRKGGREQDQQAARLLLGLAGHE</sequence>
<feature type="region of interest" description="Disordered" evidence="6">
    <location>
        <begin position="823"/>
        <end position="853"/>
    </location>
</feature>
<feature type="compositionally biased region" description="Low complexity" evidence="6">
    <location>
        <begin position="25"/>
        <end position="54"/>
    </location>
</feature>
<feature type="compositionally biased region" description="Low complexity" evidence="6">
    <location>
        <begin position="275"/>
        <end position="286"/>
    </location>
</feature>
<dbReference type="GO" id="GO:0000981">
    <property type="term" value="F:DNA-binding transcription factor activity, RNA polymerase II-specific"/>
    <property type="evidence" value="ECO:0007669"/>
    <property type="project" value="InterPro"/>
</dbReference>
<dbReference type="SMART" id="SM00389">
    <property type="entry name" value="HOX"/>
    <property type="match status" value="1"/>
</dbReference>
<dbReference type="AlphaFoldDB" id="A0A316ZHY6"/>
<dbReference type="GO" id="GO:0000978">
    <property type="term" value="F:RNA polymerase II cis-regulatory region sequence-specific DNA binding"/>
    <property type="evidence" value="ECO:0007669"/>
    <property type="project" value="TreeGrafter"/>
</dbReference>
<dbReference type="InterPro" id="IPR051000">
    <property type="entry name" value="Homeobox_DNA-bind_prot"/>
</dbReference>
<feature type="region of interest" description="Disordered" evidence="6">
    <location>
        <begin position="1037"/>
        <end position="1064"/>
    </location>
</feature>
<keyword evidence="1 4" id="KW-0238">DNA-binding</keyword>
<gene>
    <name evidence="8" type="ORF">FA09DRAFT_357727</name>
</gene>
<dbReference type="RefSeq" id="XP_025601400.1">
    <property type="nucleotide sequence ID" value="XM_025744867.1"/>
</dbReference>
<organism evidence="8 9">
    <name type="scientific">Tilletiopsis washingtonensis</name>
    <dbReference type="NCBI Taxonomy" id="58919"/>
    <lineage>
        <taxon>Eukaryota</taxon>
        <taxon>Fungi</taxon>
        <taxon>Dikarya</taxon>
        <taxon>Basidiomycota</taxon>
        <taxon>Ustilaginomycotina</taxon>
        <taxon>Exobasidiomycetes</taxon>
        <taxon>Entylomatales</taxon>
        <taxon>Entylomatales incertae sedis</taxon>
        <taxon>Tilletiopsis</taxon>
    </lineage>
</organism>
<dbReference type="SUPFAM" id="SSF46689">
    <property type="entry name" value="Homeodomain-like"/>
    <property type="match status" value="1"/>
</dbReference>
<feature type="compositionally biased region" description="Polar residues" evidence="6">
    <location>
        <begin position="1127"/>
        <end position="1136"/>
    </location>
</feature>
<feature type="compositionally biased region" description="Polar residues" evidence="6">
    <location>
        <begin position="235"/>
        <end position="245"/>
    </location>
</feature>
<keyword evidence="2 4" id="KW-0371">Homeobox</keyword>
<dbReference type="Pfam" id="PF00046">
    <property type="entry name" value="Homeodomain"/>
    <property type="match status" value="1"/>
</dbReference>
<dbReference type="PROSITE" id="PS50071">
    <property type="entry name" value="HOMEOBOX_2"/>
    <property type="match status" value="1"/>
</dbReference>
<comment type="subcellular location">
    <subcellularLocation>
        <location evidence="4 5">Nucleus</location>
    </subcellularLocation>
</comment>
<feature type="compositionally biased region" description="Basic and acidic residues" evidence="6">
    <location>
        <begin position="688"/>
        <end position="698"/>
    </location>
</feature>
<proteinExistence type="predicted"/>
<dbReference type="InterPro" id="IPR009057">
    <property type="entry name" value="Homeodomain-like_sf"/>
</dbReference>
<feature type="region of interest" description="Disordered" evidence="6">
    <location>
        <begin position="444"/>
        <end position="469"/>
    </location>
</feature>
<feature type="compositionally biased region" description="Low complexity" evidence="6">
    <location>
        <begin position="334"/>
        <end position="349"/>
    </location>
</feature>
<evidence type="ECO:0000256" key="3">
    <source>
        <dbReference type="ARBA" id="ARBA00023242"/>
    </source>
</evidence>
<feature type="compositionally biased region" description="Low complexity" evidence="6">
    <location>
        <begin position="1089"/>
        <end position="1108"/>
    </location>
</feature>
<feature type="DNA-binding region" description="Homeobox" evidence="4">
    <location>
        <begin position="376"/>
        <end position="435"/>
    </location>
</feature>
<evidence type="ECO:0000313" key="9">
    <source>
        <dbReference type="Proteomes" id="UP000245946"/>
    </source>
</evidence>
<dbReference type="PROSITE" id="PS00027">
    <property type="entry name" value="HOMEOBOX_1"/>
    <property type="match status" value="1"/>
</dbReference>
<feature type="region of interest" description="Disordered" evidence="6">
    <location>
        <begin position="594"/>
        <end position="628"/>
    </location>
</feature>
<evidence type="ECO:0000256" key="6">
    <source>
        <dbReference type="SAM" id="MobiDB-lite"/>
    </source>
</evidence>
<feature type="compositionally biased region" description="Polar residues" evidence="6">
    <location>
        <begin position="1"/>
        <end position="21"/>
    </location>
</feature>
<dbReference type="InterPro" id="IPR017970">
    <property type="entry name" value="Homeobox_CS"/>
</dbReference>
<feature type="compositionally biased region" description="Acidic residues" evidence="6">
    <location>
        <begin position="699"/>
        <end position="708"/>
    </location>
</feature>
<keyword evidence="9" id="KW-1185">Reference proteome</keyword>
<feature type="region of interest" description="Disordered" evidence="6">
    <location>
        <begin position="891"/>
        <end position="911"/>
    </location>
</feature>
<evidence type="ECO:0000256" key="4">
    <source>
        <dbReference type="PROSITE-ProRule" id="PRU00108"/>
    </source>
</evidence>
<name>A0A316ZHY6_9BASI</name>
<dbReference type="OrthoDB" id="6159439at2759"/>
<feature type="region of interest" description="Disordered" evidence="6">
    <location>
        <begin position="1"/>
        <end position="390"/>
    </location>
</feature>
<feature type="compositionally biased region" description="Low complexity" evidence="6">
    <location>
        <begin position="213"/>
        <end position="224"/>
    </location>
</feature>
<dbReference type="STRING" id="58919.A0A316ZHY6"/>
<protein>
    <recommendedName>
        <fullName evidence="7">Homeobox domain-containing protein</fullName>
    </recommendedName>
</protein>
<dbReference type="GeneID" id="37272411"/>
<feature type="compositionally biased region" description="Acidic residues" evidence="6">
    <location>
        <begin position="259"/>
        <end position="274"/>
    </location>
</feature>
<evidence type="ECO:0000313" key="8">
    <source>
        <dbReference type="EMBL" id="PWO01122.1"/>
    </source>
</evidence>
<dbReference type="GO" id="GO:0005634">
    <property type="term" value="C:nucleus"/>
    <property type="evidence" value="ECO:0007669"/>
    <property type="project" value="UniProtKB-SubCell"/>
</dbReference>
<feature type="compositionally biased region" description="Low complexity" evidence="6">
    <location>
        <begin position="1148"/>
        <end position="1159"/>
    </location>
</feature>
<feature type="region of interest" description="Disordered" evidence="6">
    <location>
        <begin position="483"/>
        <end position="503"/>
    </location>
</feature>
<dbReference type="EMBL" id="KZ819283">
    <property type="protein sequence ID" value="PWO01122.1"/>
    <property type="molecule type" value="Genomic_DNA"/>
</dbReference>
<dbReference type="CDD" id="cd00086">
    <property type="entry name" value="homeodomain"/>
    <property type="match status" value="1"/>
</dbReference>
<feature type="compositionally biased region" description="Low complexity" evidence="6">
    <location>
        <begin position="444"/>
        <end position="453"/>
    </location>
</feature>
<accession>A0A316ZHY6</accession>
<evidence type="ECO:0000259" key="7">
    <source>
        <dbReference type="PROSITE" id="PS50071"/>
    </source>
</evidence>
<keyword evidence="3 4" id="KW-0539">Nucleus</keyword>
<evidence type="ECO:0000256" key="1">
    <source>
        <dbReference type="ARBA" id="ARBA00023125"/>
    </source>
</evidence>
<dbReference type="GO" id="GO:0030154">
    <property type="term" value="P:cell differentiation"/>
    <property type="evidence" value="ECO:0007669"/>
    <property type="project" value="TreeGrafter"/>
</dbReference>
<dbReference type="PANTHER" id="PTHR24324:SF9">
    <property type="entry name" value="HOMEOBOX DOMAIN-CONTAINING PROTEIN"/>
    <property type="match status" value="1"/>
</dbReference>
<dbReference type="InterPro" id="IPR001356">
    <property type="entry name" value="HD"/>
</dbReference>
<feature type="region of interest" description="Disordered" evidence="6">
    <location>
        <begin position="754"/>
        <end position="791"/>
    </location>
</feature>
<evidence type="ECO:0000256" key="5">
    <source>
        <dbReference type="RuleBase" id="RU000682"/>
    </source>
</evidence>